<evidence type="ECO:0000313" key="5">
    <source>
        <dbReference type="Proteomes" id="UP000317371"/>
    </source>
</evidence>
<dbReference type="InParanoid" id="A0A540VPD4"/>
<accession>A0A540VPD4</accession>
<dbReference type="PANTHER" id="PTHR22789">
    <property type="entry name" value="FUCULOSE PHOSPHATE ALDOLASE"/>
    <property type="match status" value="1"/>
</dbReference>
<proteinExistence type="predicted"/>
<dbReference type="EMBL" id="VIGC01000001">
    <property type="protein sequence ID" value="TQE98023.1"/>
    <property type="molecule type" value="Genomic_DNA"/>
</dbReference>
<organism evidence="4 5">
    <name type="scientific">Litorilinea aerophila</name>
    <dbReference type="NCBI Taxonomy" id="1204385"/>
    <lineage>
        <taxon>Bacteria</taxon>
        <taxon>Bacillati</taxon>
        <taxon>Chloroflexota</taxon>
        <taxon>Caldilineae</taxon>
        <taxon>Caldilineales</taxon>
        <taxon>Caldilineaceae</taxon>
        <taxon>Litorilinea</taxon>
    </lineage>
</organism>
<dbReference type="GO" id="GO:0005829">
    <property type="term" value="C:cytosol"/>
    <property type="evidence" value="ECO:0007669"/>
    <property type="project" value="TreeGrafter"/>
</dbReference>
<keyword evidence="5" id="KW-1185">Reference proteome</keyword>
<dbReference type="RefSeq" id="WP_141608236.1">
    <property type="nucleotide sequence ID" value="NZ_VIGC02000001.1"/>
</dbReference>
<dbReference type="PANTHER" id="PTHR22789:SF0">
    <property type="entry name" value="3-OXO-TETRONATE 4-PHOSPHATE DECARBOXYLASE-RELATED"/>
    <property type="match status" value="1"/>
</dbReference>
<dbReference type="GO" id="GO:0016832">
    <property type="term" value="F:aldehyde-lyase activity"/>
    <property type="evidence" value="ECO:0007669"/>
    <property type="project" value="TreeGrafter"/>
</dbReference>
<dbReference type="InterPro" id="IPR001303">
    <property type="entry name" value="Aldolase_II/adducin_N"/>
</dbReference>
<dbReference type="AlphaFoldDB" id="A0A540VPD4"/>
<evidence type="ECO:0000256" key="2">
    <source>
        <dbReference type="ARBA" id="ARBA00023239"/>
    </source>
</evidence>
<protein>
    <submittedName>
        <fullName evidence="4">Aldolase</fullName>
    </submittedName>
</protein>
<keyword evidence="1" id="KW-0479">Metal-binding</keyword>
<keyword evidence="2" id="KW-0456">Lyase</keyword>
<dbReference type="Proteomes" id="UP000317371">
    <property type="component" value="Unassembled WGS sequence"/>
</dbReference>
<dbReference type="Gene3D" id="3.40.225.10">
    <property type="entry name" value="Class II aldolase/adducin N-terminal domain"/>
    <property type="match status" value="1"/>
</dbReference>
<dbReference type="Pfam" id="PF00596">
    <property type="entry name" value="Aldolase_II"/>
    <property type="match status" value="1"/>
</dbReference>
<feature type="domain" description="Class II aldolase/adducin N-terminal" evidence="3">
    <location>
        <begin position="8"/>
        <end position="218"/>
    </location>
</feature>
<evidence type="ECO:0000259" key="3">
    <source>
        <dbReference type="SMART" id="SM01007"/>
    </source>
</evidence>
<sequence length="259" mass="28434">MADESILQQLIWLSHELGREERQLVILGEGNTGASCGDGTFWVKASGSQLANITEEGFSRVRLDAVLSLLDAPQMDDVAVNEGLQAARVDPKYRRPSVETFLHALCLAEGGARWVAHTHAVAVNQILCSQQGAAPFLHHLFPDGIVVCGRHPAVVPYVDPGFQLAHAVRAELRRYQDEHGHPPKLLLMVNHGLVALGQTAQEALNITLMADKWARIIVGTYALGGPNFLPDHQAERIDNRLDEHYRRRQLTNTGLSGAQ</sequence>
<dbReference type="OrthoDB" id="9774430at2"/>
<dbReference type="GO" id="GO:0046872">
    <property type="term" value="F:metal ion binding"/>
    <property type="evidence" value="ECO:0007669"/>
    <property type="project" value="UniProtKB-KW"/>
</dbReference>
<dbReference type="SUPFAM" id="SSF53639">
    <property type="entry name" value="AraD/HMP-PK domain-like"/>
    <property type="match status" value="1"/>
</dbReference>
<name>A0A540VPD4_9CHLR</name>
<dbReference type="InterPro" id="IPR050197">
    <property type="entry name" value="Aldolase_class_II_sugar_metab"/>
</dbReference>
<dbReference type="InterPro" id="IPR036409">
    <property type="entry name" value="Aldolase_II/adducin_N_sf"/>
</dbReference>
<evidence type="ECO:0000313" key="4">
    <source>
        <dbReference type="EMBL" id="TQE98023.1"/>
    </source>
</evidence>
<dbReference type="GO" id="GO:0019323">
    <property type="term" value="P:pentose catabolic process"/>
    <property type="evidence" value="ECO:0007669"/>
    <property type="project" value="TreeGrafter"/>
</dbReference>
<dbReference type="SMART" id="SM01007">
    <property type="entry name" value="Aldolase_II"/>
    <property type="match status" value="1"/>
</dbReference>
<reference evidence="4 5" key="1">
    <citation type="submission" date="2019-06" db="EMBL/GenBank/DDBJ databases">
        <title>Genome sequence of Litorilinea aerophila BAA-2444.</title>
        <authorList>
            <person name="Maclea K.S."/>
            <person name="Maurais E.G."/>
            <person name="Iannazzi L.C."/>
        </authorList>
    </citation>
    <scope>NUCLEOTIDE SEQUENCE [LARGE SCALE GENOMIC DNA]</scope>
    <source>
        <strain evidence="4 5">ATCC BAA-2444</strain>
    </source>
</reference>
<comment type="caution">
    <text evidence="4">The sequence shown here is derived from an EMBL/GenBank/DDBJ whole genome shotgun (WGS) entry which is preliminary data.</text>
</comment>
<evidence type="ECO:0000256" key="1">
    <source>
        <dbReference type="ARBA" id="ARBA00022723"/>
    </source>
</evidence>
<gene>
    <name evidence="4" type="ORF">FKZ61_01195</name>
</gene>